<sequence length="100" mass="11212">MVARAHDVASMAIKGSLAYLNFPKSAHELPCLVTSSRRDIQEAGSASSQLVDNDQSMWFDLPNLSLEADSSQRFGYNSSWWQQAEIDIDIPFDETLTSWD</sequence>
<evidence type="ECO:0000313" key="2">
    <source>
        <dbReference type="EMBL" id="OMO84762.1"/>
    </source>
</evidence>
<dbReference type="PANTHER" id="PTHR31985">
    <property type="entry name" value="ETHYLENE-RESPONSIVE TRANSCRIPTION FACTOR ERF042-RELATED"/>
    <property type="match status" value="1"/>
</dbReference>
<protein>
    <submittedName>
        <fullName evidence="2">Ethylene-responsive-like protein</fullName>
    </submittedName>
</protein>
<accession>A0A1R3IQB2</accession>
<organism evidence="2 3">
    <name type="scientific">Corchorus olitorius</name>
    <dbReference type="NCBI Taxonomy" id="93759"/>
    <lineage>
        <taxon>Eukaryota</taxon>
        <taxon>Viridiplantae</taxon>
        <taxon>Streptophyta</taxon>
        <taxon>Embryophyta</taxon>
        <taxon>Tracheophyta</taxon>
        <taxon>Spermatophyta</taxon>
        <taxon>Magnoliopsida</taxon>
        <taxon>eudicotyledons</taxon>
        <taxon>Gunneridae</taxon>
        <taxon>Pentapetalae</taxon>
        <taxon>rosids</taxon>
        <taxon>malvids</taxon>
        <taxon>Malvales</taxon>
        <taxon>Malvaceae</taxon>
        <taxon>Grewioideae</taxon>
        <taxon>Apeibeae</taxon>
        <taxon>Corchorus</taxon>
    </lineage>
</organism>
<proteinExistence type="inferred from homology"/>
<dbReference type="STRING" id="93759.A0A1R3IQB2"/>
<evidence type="ECO:0000313" key="3">
    <source>
        <dbReference type="Proteomes" id="UP000187203"/>
    </source>
</evidence>
<dbReference type="EMBL" id="AWUE01017810">
    <property type="protein sequence ID" value="OMO84762.1"/>
    <property type="molecule type" value="Genomic_DNA"/>
</dbReference>
<dbReference type="InterPro" id="IPR051032">
    <property type="entry name" value="AP2/ERF_TF_ERF_subfamily"/>
</dbReference>
<dbReference type="AlphaFoldDB" id="A0A1R3IQB2"/>
<comment type="caution">
    <text evidence="2">The sequence shown here is derived from an EMBL/GenBank/DDBJ whole genome shotgun (WGS) entry which is preliminary data.</text>
</comment>
<dbReference type="PANTHER" id="PTHR31985:SF298">
    <property type="entry name" value="ETHYLENE-RESPONSIVE TRANSCRIPTION FACTOR ERF039-LIKE"/>
    <property type="match status" value="1"/>
</dbReference>
<name>A0A1R3IQB2_9ROSI</name>
<gene>
    <name evidence="2" type="ORF">COLO4_21862</name>
</gene>
<reference evidence="3" key="1">
    <citation type="submission" date="2013-09" db="EMBL/GenBank/DDBJ databases">
        <title>Corchorus olitorius genome sequencing.</title>
        <authorList>
            <person name="Alam M."/>
            <person name="Haque M.S."/>
            <person name="Islam M.S."/>
            <person name="Emdad E.M."/>
            <person name="Islam M.M."/>
            <person name="Ahmed B."/>
            <person name="Halim A."/>
            <person name="Hossen Q.M.M."/>
            <person name="Hossain M.Z."/>
            <person name="Ahmed R."/>
            <person name="Khan M.M."/>
            <person name="Islam R."/>
            <person name="Rashid M.M."/>
            <person name="Khan S.A."/>
            <person name="Rahman M.S."/>
            <person name="Alam M."/>
            <person name="Yahiya A.S."/>
            <person name="Khan M.S."/>
            <person name="Azam M.S."/>
            <person name="Haque T."/>
            <person name="Lashkar M.Z.H."/>
            <person name="Akhand A.I."/>
            <person name="Morshed G."/>
            <person name="Roy S."/>
            <person name="Uddin K.S."/>
            <person name="Rabeya T."/>
            <person name="Hossain A.S."/>
            <person name="Chowdhury A."/>
            <person name="Snigdha A.R."/>
            <person name="Mortoza M.S."/>
            <person name="Matin S.A."/>
            <person name="Hoque S.M.E."/>
            <person name="Islam M.K."/>
            <person name="Roy D.K."/>
            <person name="Haider R."/>
            <person name="Moosa M.M."/>
            <person name="Elias S.M."/>
            <person name="Hasan A.M."/>
            <person name="Jahan S."/>
            <person name="Shafiuddin M."/>
            <person name="Mahmood N."/>
            <person name="Shommy N.S."/>
        </authorList>
    </citation>
    <scope>NUCLEOTIDE SEQUENCE [LARGE SCALE GENOMIC DNA]</scope>
    <source>
        <strain evidence="3">cv. O-4</strain>
    </source>
</reference>
<evidence type="ECO:0000256" key="1">
    <source>
        <dbReference type="ARBA" id="ARBA00024343"/>
    </source>
</evidence>
<comment type="similarity">
    <text evidence="1">Belongs to the AP2/ERF transcription factor family. ERF subfamily.</text>
</comment>
<keyword evidence="3" id="KW-1185">Reference proteome</keyword>
<dbReference type="Proteomes" id="UP000187203">
    <property type="component" value="Unassembled WGS sequence"/>
</dbReference>
<dbReference type="OrthoDB" id="1932364at2759"/>